<evidence type="ECO:0000313" key="3">
    <source>
        <dbReference type="Proteomes" id="UP001595803"/>
    </source>
</evidence>
<name>A0ABV7ZB07_9DEIO</name>
<dbReference type="Proteomes" id="UP001595803">
    <property type="component" value="Unassembled WGS sequence"/>
</dbReference>
<dbReference type="EMBL" id="JBHRZG010000011">
    <property type="protein sequence ID" value="MFC3833410.1"/>
    <property type="molecule type" value="Genomic_DNA"/>
</dbReference>
<protein>
    <submittedName>
        <fullName evidence="2">Uncharacterized protein</fullName>
    </submittedName>
</protein>
<evidence type="ECO:0000313" key="2">
    <source>
        <dbReference type="EMBL" id="MFC3833410.1"/>
    </source>
</evidence>
<proteinExistence type="predicted"/>
<dbReference type="RefSeq" id="WP_380101939.1">
    <property type="nucleotide sequence ID" value="NZ_JBHRZG010000011.1"/>
</dbReference>
<keyword evidence="3" id="KW-1185">Reference proteome</keyword>
<feature type="compositionally biased region" description="Low complexity" evidence="1">
    <location>
        <begin position="20"/>
        <end position="29"/>
    </location>
</feature>
<sequence>MSLLAGLKLLKDKDGEGDGETPAPVAEVPRPARPRAPRQSTPRAAASVPAATPVPATPPPAPPPSKLTRESLGTRVQAPYKAALDQFVYGLKAEGWPIQHHHVMELLLDQLRSEEGRARLREQLAGRLSED</sequence>
<comment type="caution">
    <text evidence="2">The sequence shown here is derived from an EMBL/GenBank/DDBJ whole genome shotgun (WGS) entry which is preliminary data.</text>
</comment>
<evidence type="ECO:0000256" key="1">
    <source>
        <dbReference type="SAM" id="MobiDB-lite"/>
    </source>
</evidence>
<gene>
    <name evidence="2" type="ORF">ACFOSB_11135</name>
</gene>
<feature type="compositionally biased region" description="Pro residues" evidence="1">
    <location>
        <begin position="55"/>
        <end position="65"/>
    </location>
</feature>
<accession>A0ABV7ZB07</accession>
<organism evidence="2 3">
    <name type="scientific">Deinococcus rufus</name>
    <dbReference type="NCBI Taxonomy" id="2136097"/>
    <lineage>
        <taxon>Bacteria</taxon>
        <taxon>Thermotogati</taxon>
        <taxon>Deinococcota</taxon>
        <taxon>Deinococci</taxon>
        <taxon>Deinococcales</taxon>
        <taxon>Deinococcaceae</taxon>
        <taxon>Deinococcus</taxon>
    </lineage>
</organism>
<feature type="compositionally biased region" description="Low complexity" evidence="1">
    <location>
        <begin position="37"/>
        <end position="54"/>
    </location>
</feature>
<reference evidence="3" key="1">
    <citation type="journal article" date="2019" name="Int. J. Syst. Evol. Microbiol.">
        <title>The Global Catalogue of Microorganisms (GCM) 10K type strain sequencing project: providing services to taxonomists for standard genome sequencing and annotation.</title>
        <authorList>
            <consortium name="The Broad Institute Genomics Platform"/>
            <consortium name="The Broad Institute Genome Sequencing Center for Infectious Disease"/>
            <person name="Wu L."/>
            <person name="Ma J."/>
        </authorList>
    </citation>
    <scope>NUCLEOTIDE SEQUENCE [LARGE SCALE GENOMIC DNA]</scope>
    <source>
        <strain evidence="3">CCTCC AB 2017081</strain>
    </source>
</reference>
<feature type="region of interest" description="Disordered" evidence="1">
    <location>
        <begin position="1"/>
        <end position="74"/>
    </location>
</feature>